<keyword evidence="3" id="KW-1185">Reference proteome</keyword>
<evidence type="ECO:0000256" key="1">
    <source>
        <dbReference type="SAM" id="MobiDB-lite"/>
    </source>
</evidence>
<comment type="caution">
    <text evidence="2">The sequence shown here is derived from an EMBL/GenBank/DDBJ whole genome shotgun (WGS) entry which is preliminary data.</text>
</comment>
<name>A0A9P6G8M1_9PLEO</name>
<reference evidence="2" key="1">
    <citation type="journal article" date="2020" name="Mol. Plant Microbe Interact.">
        <title>Genome Sequence of the Biocontrol Agent Coniothyrium minitans strain Conio (IMI 134523).</title>
        <authorList>
            <person name="Patel D."/>
            <person name="Shittu T.A."/>
            <person name="Baroncelli R."/>
            <person name="Muthumeenakshi S."/>
            <person name="Osborne T.H."/>
            <person name="Janganan T.K."/>
            <person name="Sreenivasaprasad S."/>
        </authorList>
    </citation>
    <scope>NUCLEOTIDE SEQUENCE</scope>
    <source>
        <strain evidence="2">Conio</strain>
    </source>
</reference>
<dbReference type="AlphaFoldDB" id="A0A9P6G8M1"/>
<evidence type="ECO:0000313" key="2">
    <source>
        <dbReference type="EMBL" id="KAF9730636.1"/>
    </source>
</evidence>
<evidence type="ECO:0000313" key="3">
    <source>
        <dbReference type="Proteomes" id="UP000756921"/>
    </source>
</evidence>
<gene>
    <name evidence="2" type="ORF">PMIN01_11505</name>
</gene>
<dbReference type="EMBL" id="WJXW01000014">
    <property type="protein sequence ID" value="KAF9730636.1"/>
    <property type="molecule type" value="Genomic_DNA"/>
</dbReference>
<sequence length="221" mass="24220">MSQPALSPSKQTLPHDTNGNIDVSEWAKANLDQDIITGTSADLKAQQELLRADFTRYSSQRNADCLFAFHAEGYEFPIYAPYVHMTARKYAGYGADSTHPNPPTLPIDLPFHAWMVQTATTFWKTHALVVPADDTACLAEDTQPPPHYSRPAPEEGRLSLLSLARMVNLATYTHDDALLNTIHTTLRARLLSAAFTLLSSSTPSNSCGESGPCRGSGTRWS</sequence>
<dbReference type="Proteomes" id="UP000756921">
    <property type="component" value="Unassembled WGS sequence"/>
</dbReference>
<dbReference type="OrthoDB" id="3804322at2759"/>
<protein>
    <submittedName>
        <fullName evidence="2">Uncharacterized protein</fullName>
    </submittedName>
</protein>
<feature type="region of interest" description="Disordered" evidence="1">
    <location>
        <begin position="200"/>
        <end position="221"/>
    </location>
</feature>
<proteinExistence type="predicted"/>
<organism evidence="2 3">
    <name type="scientific">Paraphaeosphaeria minitans</name>
    <dbReference type="NCBI Taxonomy" id="565426"/>
    <lineage>
        <taxon>Eukaryota</taxon>
        <taxon>Fungi</taxon>
        <taxon>Dikarya</taxon>
        <taxon>Ascomycota</taxon>
        <taxon>Pezizomycotina</taxon>
        <taxon>Dothideomycetes</taxon>
        <taxon>Pleosporomycetidae</taxon>
        <taxon>Pleosporales</taxon>
        <taxon>Massarineae</taxon>
        <taxon>Didymosphaeriaceae</taxon>
        <taxon>Paraphaeosphaeria</taxon>
    </lineage>
</organism>
<accession>A0A9P6G8M1</accession>